<dbReference type="OrthoDB" id="5808804at2759"/>
<sequence>MSSFILPSNFSYDDPLPFQCVNDNNTTLSISFYIIQASYLLLGSVLNALIVKLIIFSNKNSYKTNSFYILYTADAIVTIYHSIIEVLFARVISFITPLCPILSPYFFTPSVITKIYAILIHYSTSFRIISQIFMSFNRMTCVILPFKHEKIWRVIIYPVLICSVVIPLDTTWILLFSRVYINPNGAGFSVNYKEPAGWPTLALVHLIECVFCIALVISCFIFTIMGLTRLKNRIKKAERSLTFVTMIMAFQTLLLAIIQIYFAFFGSSTPNIRRILVKVFPFVIDSLNVFSPIALILMNRPLKNDILKRKENNLSGNSRSASTTQQQNIFRISPKLTSN</sequence>
<dbReference type="OMA" id="WEWNISL"/>
<comment type="similarity">
    <text evidence="2 6">Belongs to the nematode receptor-like protein srg family.</text>
</comment>
<dbReference type="GO" id="GO:0004888">
    <property type="term" value="F:transmembrane signaling receptor activity"/>
    <property type="evidence" value="ECO:0007669"/>
    <property type="project" value="InterPro"/>
</dbReference>
<dbReference type="Proteomes" id="UP000008281">
    <property type="component" value="Unassembled WGS sequence"/>
</dbReference>
<dbReference type="Gene3D" id="1.20.1070.10">
    <property type="entry name" value="Rhodopsin 7-helix transmembrane proteins"/>
    <property type="match status" value="1"/>
</dbReference>
<evidence type="ECO:0000256" key="4">
    <source>
        <dbReference type="ARBA" id="ARBA00022989"/>
    </source>
</evidence>
<dbReference type="eggNOG" id="ENOG502TGR1">
    <property type="taxonomic scope" value="Eukaryota"/>
</dbReference>
<evidence type="ECO:0000256" key="2">
    <source>
        <dbReference type="ARBA" id="ARBA00005692"/>
    </source>
</evidence>
<dbReference type="InParanoid" id="E3MCV1"/>
<organism evidence="8">
    <name type="scientific">Caenorhabditis remanei</name>
    <name type="common">Caenorhabditis vulgaris</name>
    <dbReference type="NCBI Taxonomy" id="31234"/>
    <lineage>
        <taxon>Eukaryota</taxon>
        <taxon>Metazoa</taxon>
        <taxon>Ecdysozoa</taxon>
        <taxon>Nematoda</taxon>
        <taxon>Chromadorea</taxon>
        <taxon>Rhabditida</taxon>
        <taxon>Rhabditina</taxon>
        <taxon>Rhabditomorpha</taxon>
        <taxon>Rhabditoidea</taxon>
        <taxon>Rhabditidae</taxon>
        <taxon>Peloderinae</taxon>
        <taxon>Caenorhabditis</taxon>
    </lineage>
</organism>
<keyword evidence="3 6" id="KW-0812">Transmembrane</keyword>
<feature type="transmembrane region" description="Helical" evidence="6">
    <location>
        <begin position="67"/>
        <end position="95"/>
    </location>
</feature>
<dbReference type="PANTHER" id="PTHR31627:SF3">
    <property type="entry name" value="SERPENTINE RECEPTOR CLASS GAMMA-RELATED"/>
    <property type="match status" value="1"/>
</dbReference>
<dbReference type="PANTHER" id="PTHR31627">
    <property type="entry name" value="SERPENTINE RECEPTOR CLASS GAMMA-RELATED"/>
    <property type="match status" value="1"/>
</dbReference>
<evidence type="ECO:0000313" key="8">
    <source>
        <dbReference type="Proteomes" id="UP000008281"/>
    </source>
</evidence>
<evidence type="ECO:0000313" key="7">
    <source>
        <dbReference type="EMBL" id="EFO98657.1"/>
    </source>
</evidence>
<evidence type="ECO:0000256" key="6">
    <source>
        <dbReference type="RuleBase" id="RU280813"/>
    </source>
</evidence>
<feature type="transmembrane region" description="Helical" evidence="6">
    <location>
        <begin position="201"/>
        <end position="228"/>
    </location>
</feature>
<reference evidence="7" key="1">
    <citation type="submission" date="2007-07" db="EMBL/GenBank/DDBJ databases">
        <title>PCAP assembly of the Caenorhabditis remanei genome.</title>
        <authorList>
            <consortium name="The Caenorhabditis remanei Sequencing Consortium"/>
            <person name="Wilson R.K."/>
        </authorList>
    </citation>
    <scope>NUCLEOTIDE SEQUENCE [LARGE SCALE GENOMIC DNA]</scope>
    <source>
        <strain evidence="7">PB4641</strain>
    </source>
</reference>
<dbReference type="SUPFAM" id="SSF81321">
    <property type="entry name" value="Family A G protein-coupled receptor-like"/>
    <property type="match status" value="1"/>
</dbReference>
<comment type="subcellular location">
    <subcellularLocation>
        <location evidence="1">Membrane</location>
        <topology evidence="1">Multi-pass membrane protein</topology>
    </subcellularLocation>
</comment>
<accession>E3MCV1</accession>
<keyword evidence="8" id="KW-1185">Reference proteome</keyword>
<name>E3MCV1_CAERE</name>
<feature type="transmembrane region" description="Helical" evidence="6">
    <location>
        <begin position="155"/>
        <end position="181"/>
    </location>
</feature>
<dbReference type="InterPro" id="IPR051119">
    <property type="entry name" value="Nematode_SR-like"/>
</dbReference>
<dbReference type="InterPro" id="IPR000609">
    <property type="entry name" value="7TM_GPCR_serpentine_rcpt_Srg"/>
</dbReference>
<evidence type="ECO:0000256" key="3">
    <source>
        <dbReference type="ARBA" id="ARBA00022692"/>
    </source>
</evidence>
<proteinExistence type="inferred from homology"/>
<evidence type="ECO:0000256" key="5">
    <source>
        <dbReference type="ARBA" id="ARBA00023136"/>
    </source>
</evidence>
<dbReference type="Pfam" id="PF02118">
    <property type="entry name" value="Srg"/>
    <property type="match status" value="1"/>
</dbReference>
<feature type="transmembrane region" description="Helical" evidence="6">
    <location>
        <begin position="240"/>
        <end position="263"/>
    </location>
</feature>
<dbReference type="GO" id="GO:0016020">
    <property type="term" value="C:membrane"/>
    <property type="evidence" value="ECO:0007669"/>
    <property type="project" value="UniProtKB-SubCell"/>
</dbReference>
<evidence type="ECO:0000256" key="1">
    <source>
        <dbReference type="ARBA" id="ARBA00004141"/>
    </source>
</evidence>
<dbReference type="AlphaFoldDB" id="E3MCV1"/>
<gene>
    <name evidence="7" type="ORF">CRE_20340</name>
</gene>
<dbReference type="GO" id="GO:0007606">
    <property type="term" value="P:sensory perception of chemical stimulus"/>
    <property type="evidence" value="ECO:0007669"/>
    <property type="project" value="UniProtKB-UniRule"/>
</dbReference>
<keyword evidence="4 6" id="KW-1133">Transmembrane helix</keyword>
<dbReference type="HOGENOM" id="CLU_061253_1_0_1"/>
<feature type="transmembrane region" description="Helical" evidence="6">
    <location>
        <begin position="32"/>
        <end position="55"/>
    </location>
</feature>
<feature type="transmembrane region" description="Helical" evidence="6">
    <location>
        <begin position="115"/>
        <end position="134"/>
    </location>
</feature>
<protein>
    <recommendedName>
        <fullName evidence="6">Serpentine receptor class gamma</fullName>
    </recommendedName>
</protein>
<keyword evidence="5 6" id="KW-0472">Membrane</keyword>
<dbReference type="EMBL" id="DS268435">
    <property type="protein sequence ID" value="EFO98657.1"/>
    <property type="molecule type" value="Genomic_DNA"/>
</dbReference>
<dbReference type="PRINTS" id="PR00698">
    <property type="entry name" value="TMPROTEINSRG"/>
</dbReference>
<feature type="transmembrane region" description="Helical" evidence="6">
    <location>
        <begin position="275"/>
        <end position="298"/>
    </location>
</feature>